<feature type="region of interest" description="Disordered" evidence="1">
    <location>
        <begin position="91"/>
        <end position="146"/>
    </location>
</feature>
<comment type="caution">
    <text evidence="2">The sequence shown here is derived from an EMBL/GenBank/DDBJ whole genome shotgun (WGS) entry which is preliminary data.</text>
</comment>
<evidence type="ECO:0000313" key="3">
    <source>
        <dbReference type="Proteomes" id="UP000431901"/>
    </source>
</evidence>
<name>A0A6I4WCD2_9ACTN</name>
<accession>A0A6I4WCD2</accession>
<feature type="compositionally biased region" description="Basic and acidic residues" evidence="1">
    <location>
        <begin position="121"/>
        <end position="130"/>
    </location>
</feature>
<sequence>MTAEALRLLQQVERAAEARGVSCGVLIRYGEFPLFYAVAYGDGPATHRKIEVAVLGDCFAIYHDEGSPRIGEVLAPVSAPDDVADIVVQRLAPDPAAPRPEYRAGSDHPQPLLSPATAGTSRRERNDHAPTAESPVLEHQGRRRGR</sequence>
<dbReference type="Proteomes" id="UP000431901">
    <property type="component" value="Unassembled WGS sequence"/>
</dbReference>
<proteinExistence type="predicted"/>
<dbReference type="RefSeq" id="WP_161103671.1">
    <property type="nucleotide sequence ID" value="NZ_JBHLYI010000006.1"/>
</dbReference>
<organism evidence="2 3">
    <name type="scientific">Actinomadura rayongensis</name>
    <dbReference type="NCBI Taxonomy" id="1429076"/>
    <lineage>
        <taxon>Bacteria</taxon>
        <taxon>Bacillati</taxon>
        <taxon>Actinomycetota</taxon>
        <taxon>Actinomycetes</taxon>
        <taxon>Streptosporangiales</taxon>
        <taxon>Thermomonosporaceae</taxon>
        <taxon>Actinomadura</taxon>
    </lineage>
</organism>
<protein>
    <submittedName>
        <fullName evidence="2">Uncharacterized protein</fullName>
    </submittedName>
</protein>
<evidence type="ECO:0000256" key="1">
    <source>
        <dbReference type="SAM" id="MobiDB-lite"/>
    </source>
</evidence>
<dbReference type="AlphaFoldDB" id="A0A6I4WCD2"/>
<reference evidence="2 3" key="1">
    <citation type="submission" date="2019-12" db="EMBL/GenBank/DDBJ databases">
        <title>Nocardia macrotermitis sp. nov. and Nocardia aurantia sp. nov., isolated from the gut of the fungus growing-termite Macrotermes natalensis.</title>
        <authorList>
            <person name="Christine B."/>
            <person name="Rene B."/>
        </authorList>
    </citation>
    <scope>NUCLEOTIDE SEQUENCE [LARGE SCALE GENOMIC DNA]</scope>
    <source>
        <strain evidence="2 3">DSM 102126</strain>
    </source>
</reference>
<dbReference type="EMBL" id="WUTW01000002">
    <property type="protein sequence ID" value="MXQ65596.1"/>
    <property type="molecule type" value="Genomic_DNA"/>
</dbReference>
<evidence type="ECO:0000313" key="2">
    <source>
        <dbReference type="EMBL" id="MXQ65596.1"/>
    </source>
</evidence>
<keyword evidence="3" id="KW-1185">Reference proteome</keyword>
<gene>
    <name evidence="2" type="ORF">GQ466_16325</name>
</gene>